<dbReference type="RefSeq" id="WP_394844962.1">
    <property type="nucleotide sequence ID" value="NZ_CP089982.1"/>
</dbReference>
<sequence>MESFVEDLGNVTLALEATEKRVRRESPKEPRALVRAFRSSLDETIAIVRVFSDGFHTARTEYKTRDRSKSADEVTRLAASPQQGMSAAFRLFTLFSISELELFTRDFANWWLTPAEISKFKRSATCRRYVRHLSPDPAIAKDQIITWLKPSAPPKPPTWPTRIQRVFRCRLDKRLSETMVTLILWRNEFSHLGQRRYRIDWMTTDFSESMIAWFFASTILSIRLGEASFRRLL</sequence>
<organism evidence="1 2">
    <name type="scientific">Pendulispora brunnea</name>
    <dbReference type="NCBI Taxonomy" id="2905690"/>
    <lineage>
        <taxon>Bacteria</taxon>
        <taxon>Pseudomonadati</taxon>
        <taxon>Myxococcota</taxon>
        <taxon>Myxococcia</taxon>
        <taxon>Myxococcales</taxon>
        <taxon>Sorangiineae</taxon>
        <taxon>Pendulisporaceae</taxon>
        <taxon>Pendulispora</taxon>
    </lineage>
</organism>
<keyword evidence="2" id="KW-1185">Reference proteome</keyword>
<accession>A0ABZ2KDA1</accession>
<dbReference type="EMBL" id="CP089982">
    <property type="protein sequence ID" value="WXA94356.1"/>
    <property type="molecule type" value="Genomic_DNA"/>
</dbReference>
<evidence type="ECO:0000313" key="1">
    <source>
        <dbReference type="EMBL" id="WXA94356.1"/>
    </source>
</evidence>
<reference evidence="1 2" key="1">
    <citation type="submission" date="2021-12" db="EMBL/GenBank/DDBJ databases">
        <title>Discovery of the Pendulisporaceae a myxobacterial family with distinct sporulation behavior and unique specialized metabolism.</title>
        <authorList>
            <person name="Garcia R."/>
            <person name="Popoff A."/>
            <person name="Bader C.D."/>
            <person name="Loehr J."/>
            <person name="Walesch S."/>
            <person name="Walt C."/>
            <person name="Boldt J."/>
            <person name="Bunk B."/>
            <person name="Haeckl F.J.F.P.J."/>
            <person name="Gunesch A.P."/>
            <person name="Birkelbach J."/>
            <person name="Nuebel U."/>
            <person name="Pietschmann T."/>
            <person name="Bach T."/>
            <person name="Mueller R."/>
        </authorList>
    </citation>
    <scope>NUCLEOTIDE SEQUENCE [LARGE SCALE GENOMIC DNA]</scope>
    <source>
        <strain evidence="1 2">MSr12523</strain>
    </source>
</reference>
<dbReference type="Proteomes" id="UP001379533">
    <property type="component" value="Chromosome"/>
</dbReference>
<gene>
    <name evidence="1" type="ORF">LZC95_48915</name>
</gene>
<proteinExistence type="predicted"/>
<name>A0ABZ2KDA1_9BACT</name>
<protein>
    <submittedName>
        <fullName evidence="1">Uncharacterized protein</fullName>
    </submittedName>
</protein>
<evidence type="ECO:0000313" key="2">
    <source>
        <dbReference type="Proteomes" id="UP001379533"/>
    </source>
</evidence>